<evidence type="ECO:0000256" key="1">
    <source>
        <dbReference type="SAM" id="MobiDB-lite"/>
    </source>
</evidence>
<feature type="compositionally biased region" description="Basic and acidic residues" evidence="1">
    <location>
        <begin position="573"/>
        <end position="587"/>
    </location>
</feature>
<proteinExistence type="predicted"/>
<feature type="region of interest" description="Disordered" evidence="1">
    <location>
        <begin position="260"/>
        <end position="279"/>
    </location>
</feature>
<dbReference type="Proteomes" id="UP000255269">
    <property type="component" value="Unassembled WGS sequence"/>
</dbReference>
<reference evidence="2 3" key="1">
    <citation type="submission" date="2018-06" db="EMBL/GenBank/DDBJ databases">
        <authorList>
            <consortium name="Pathogen Informatics"/>
            <person name="Doyle S."/>
        </authorList>
    </citation>
    <scope>NUCLEOTIDE SEQUENCE [LARGE SCALE GENOMIC DNA]</scope>
    <source>
        <strain evidence="2 3">NCTC13156</strain>
    </source>
</reference>
<dbReference type="EMBL" id="UGJF01000002">
    <property type="protein sequence ID" value="STQ88950.1"/>
    <property type="molecule type" value="Genomic_DNA"/>
</dbReference>
<dbReference type="RefSeq" id="WP_065827149.1">
    <property type="nucleotide sequence ID" value="NZ_MAPE01000069.1"/>
</dbReference>
<evidence type="ECO:0000313" key="3">
    <source>
        <dbReference type="Proteomes" id="UP000255269"/>
    </source>
</evidence>
<sequence>MANSINVSLFPKINTSEIDVVSLANVPFLGLMKGFWSGEEDELKEYLEAHQIPIVNSFKSLYEAEEYATTVSQAFIKIFAKEGTGKFNYRLANVIKEKYLKNGFHDNNYNKIIFDISSFDEETKNAIREIFFSTLARSFISFKVDNDDVLELIYHKRGIYQDNSKRLGVSLARDRLSLLQNFKDPGDNNYISANFIYLMAKALMEKNIIVNFKYDYIVGSGQVLTKEVGSEEVIKVANQTLAEREREREVQEIKKQAEAELQKEKNNRRDSLPPESIKAETYKDYSTSNRFSMEKAQNSEDLEKQANDILHNYKLVELEKRRLRLEEAEKLSGDIYQDILQVLSNGASIVEALNICNQKYNNKDAVNMASMFLTKDLLNLSLKEKEISNLKEELAEASLEKNKLLDLIAQREESIKELRENNRELEKQKETLKMENEKTLMEIQEKYTTILKSNKERHNAQLEELAKSYENKINNLSGEQKNIYDKLQIAQKENAVLEKKLQQANEIKNEEINASIKELQDKVSSLINRTIHIAKEKNNEEKSINEKIDDLQKVIKKMNNTSTKRKTKSRTAKSSEKDDNLFSHTKD</sequence>
<name>A0A377Q2K1_9HELI</name>
<gene>
    <name evidence="2" type="ORF">NCTC13156_01757</name>
</gene>
<organism evidence="2 3">
    <name type="scientific">Helicobacter pullorum</name>
    <dbReference type="NCBI Taxonomy" id="35818"/>
    <lineage>
        <taxon>Bacteria</taxon>
        <taxon>Pseudomonadati</taxon>
        <taxon>Campylobacterota</taxon>
        <taxon>Epsilonproteobacteria</taxon>
        <taxon>Campylobacterales</taxon>
        <taxon>Helicobacteraceae</taxon>
        <taxon>Helicobacter</taxon>
    </lineage>
</organism>
<dbReference type="AlphaFoldDB" id="A0A377Q2K1"/>
<feature type="region of interest" description="Disordered" evidence="1">
    <location>
        <begin position="556"/>
        <end position="587"/>
    </location>
</feature>
<accession>A0A377Q2K1</accession>
<evidence type="ECO:0000313" key="2">
    <source>
        <dbReference type="EMBL" id="STQ88950.1"/>
    </source>
</evidence>
<protein>
    <submittedName>
        <fullName evidence="2">Uncharacterized protein</fullName>
    </submittedName>
</protein>